<dbReference type="EMBL" id="VDUW01000005">
    <property type="protein sequence ID" value="TXL64448.1"/>
    <property type="molecule type" value="Genomic_DNA"/>
</dbReference>
<evidence type="ECO:0000313" key="7">
    <source>
        <dbReference type="Proteomes" id="UP000321574"/>
    </source>
</evidence>
<evidence type="ECO:0000256" key="1">
    <source>
        <dbReference type="ARBA" id="ARBA00006930"/>
    </source>
</evidence>
<keyword evidence="4" id="KW-0175">Coiled coil</keyword>
<comment type="subunit">
    <text evidence="2">Heterodimer of SbcC and SbcD.</text>
</comment>
<protein>
    <recommendedName>
        <fullName evidence="3">Nuclease SbcCD subunit C</fullName>
    </recommendedName>
</protein>
<evidence type="ECO:0000256" key="4">
    <source>
        <dbReference type="SAM" id="Coils"/>
    </source>
</evidence>
<name>A0A5C8NTA5_9BACI</name>
<organism evidence="6 7">
    <name type="scientific">Cerasibacillus terrae</name>
    <dbReference type="NCBI Taxonomy" id="2498845"/>
    <lineage>
        <taxon>Bacteria</taxon>
        <taxon>Bacillati</taxon>
        <taxon>Bacillota</taxon>
        <taxon>Bacilli</taxon>
        <taxon>Bacillales</taxon>
        <taxon>Bacillaceae</taxon>
        <taxon>Cerasibacillus</taxon>
    </lineage>
</organism>
<dbReference type="Proteomes" id="UP000321574">
    <property type="component" value="Unassembled WGS sequence"/>
</dbReference>
<feature type="region of interest" description="Disordered" evidence="5">
    <location>
        <begin position="742"/>
        <end position="768"/>
    </location>
</feature>
<dbReference type="Gene3D" id="3.40.50.300">
    <property type="entry name" value="P-loop containing nucleotide triphosphate hydrolases"/>
    <property type="match status" value="2"/>
</dbReference>
<accession>A0A5C8NTA5</accession>
<comment type="caution">
    <text evidence="6">The sequence shown here is derived from an EMBL/GenBank/DDBJ whole genome shotgun (WGS) entry which is preliminary data.</text>
</comment>
<feature type="coiled-coil region" evidence="4">
    <location>
        <begin position="292"/>
        <end position="396"/>
    </location>
</feature>
<feature type="coiled-coil region" evidence="4">
    <location>
        <begin position="861"/>
        <end position="899"/>
    </location>
</feature>
<evidence type="ECO:0000256" key="2">
    <source>
        <dbReference type="ARBA" id="ARBA00011322"/>
    </source>
</evidence>
<dbReference type="PANTHER" id="PTHR32114">
    <property type="entry name" value="ABC TRANSPORTER ABCH.3"/>
    <property type="match status" value="1"/>
</dbReference>
<dbReference type="OrthoDB" id="2481648at2"/>
<dbReference type="PANTHER" id="PTHR32114:SF2">
    <property type="entry name" value="ABC TRANSPORTER ABCH.3"/>
    <property type="match status" value="1"/>
</dbReference>
<gene>
    <name evidence="6" type="ORF">FHP05_09005</name>
</gene>
<proteinExistence type="inferred from homology"/>
<comment type="similarity">
    <text evidence="1">Belongs to the SMC family. SbcC subfamily.</text>
</comment>
<reference evidence="6 7" key="1">
    <citation type="submission" date="2019-06" db="EMBL/GenBank/DDBJ databases">
        <title>Cerasibacillus sp. nov., isolated from maize field.</title>
        <authorList>
            <person name="Lin S.-Y."/>
            <person name="Tsai C.-F."/>
            <person name="Young C.-C."/>
        </authorList>
    </citation>
    <scope>NUCLEOTIDE SEQUENCE [LARGE SCALE GENOMIC DNA]</scope>
    <source>
        <strain evidence="6 7">CC-CFT480</strain>
    </source>
</reference>
<feature type="coiled-coil region" evidence="4">
    <location>
        <begin position="431"/>
        <end position="465"/>
    </location>
</feature>
<evidence type="ECO:0000313" key="6">
    <source>
        <dbReference type="EMBL" id="TXL64448.1"/>
    </source>
</evidence>
<sequence>MIPHELRFHGIRDYEPTSIDLSGAGEHILIAGPNGSGKSTITFCMGAVLYSSKVDVEGLKSRNIQEDKTWRASIHFLFKNEGPTRIDAPLYIQFSVDFEQEPSSPIKRIYKIADGDEINELTNKATFRSGGQPNFGDYRRELTDKYKIYPDYYYLIWYQQEVNQFAVMSPEERFRVFSEMHGISNIQKNWEVSLEQVKEIKSSVVEAEVSVNNDKLRMLDAEKMYERLKAHQESIRINGRDVIQSLRALTVLYKQRLNTTEGIIEDLLIQRDDLTESLHLVDKEVANKRGSLQTITEEKEHYIEEINRKAEELEQKKEEAGSLKESIKLLENQLKEVEEKSKRLRYTEKETKEYYKNREQLLKDQTNQLNNYKDKIKNLQDENIEIIDKRAKLQNDIDVFKEKEKGHQELLEQYKSKHIVEERISFLDETISNHHKRIDQLKEYMKETRDELSALENNQVVSKRQQEVLNEMKQADVRAYPLQSLIELQDNAPVEAEHQLDAIKYTIFYDAKYVLPINDLYHVSLMKIIPEYYIDAIPELQLQMKKGLNKEEKTFAAKALWWVKQFLSEEYPMIRDGKLIDSQGIRGKQEYRTYILSEKAIQARKAKLKKEILEKSNQLNEWKEKNDMAIKELQQLHSVVGKVAEAEAFQLQIHQHQRNETKLWQYNSRLEEIKQEKEKLEQMVDEIKGKIARIEVDLEHLEHDLEVYEQLGVQKSQFEELYESKKYHKKLQNSIQQLQEKTDQLEERFRKKEDEEEKRQRQISQGERRIEDMIREKNSMEIQMTRKKEEKEVLQSNIIKNEEELLEMKEFVPKLYKETLTLEPLKKQTESTLKNKYLHARREFDFTRQETGINPEAGNIYHKAKENYDEKSAEFNQLKRLLEENQKRAEENEQNLVTTIQMKVLRIHQLFQNYMTHFQFECDINFDKYEEKNGRVNFRLFIKVRKQGHRGRMEDVSLKARAGKVGKGVSGGEESLSSLLFALALLQELDINPSFIVLDEFDSALDEGRKAKVFDLYAKMLDRKLIIISPKGHENEYLNHFQKAYIARHDPTQLKSVLAGVRK</sequence>
<feature type="coiled-coil region" evidence="4">
    <location>
        <begin position="598"/>
        <end position="639"/>
    </location>
</feature>
<dbReference type="InterPro" id="IPR027417">
    <property type="entry name" value="P-loop_NTPase"/>
</dbReference>
<evidence type="ECO:0000256" key="3">
    <source>
        <dbReference type="ARBA" id="ARBA00013368"/>
    </source>
</evidence>
<dbReference type="SUPFAM" id="SSF52540">
    <property type="entry name" value="P-loop containing nucleoside triphosphate hydrolases"/>
    <property type="match status" value="2"/>
</dbReference>
<keyword evidence="7" id="KW-1185">Reference proteome</keyword>
<dbReference type="AlphaFoldDB" id="A0A5C8NTA5"/>
<dbReference type="RefSeq" id="WP_147667252.1">
    <property type="nucleotide sequence ID" value="NZ_VDUW01000005.1"/>
</dbReference>
<evidence type="ECO:0000256" key="5">
    <source>
        <dbReference type="SAM" id="MobiDB-lite"/>
    </source>
</evidence>